<organism evidence="1 2">
    <name type="scientific">Dyadobacter fermentans</name>
    <dbReference type="NCBI Taxonomy" id="94254"/>
    <lineage>
        <taxon>Bacteria</taxon>
        <taxon>Pseudomonadati</taxon>
        <taxon>Bacteroidota</taxon>
        <taxon>Cytophagia</taxon>
        <taxon>Cytophagales</taxon>
        <taxon>Spirosomataceae</taxon>
        <taxon>Dyadobacter</taxon>
    </lineage>
</organism>
<dbReference type="Proteomes" id="UP001264980">
    <property type="component" value="Unassembled WGS sequence"/>
</dbReference>
<gene>
    <name evidence="1" type="ORF">J2W84_006864</name>
</gene>
<dbReference type="EMBL" id="JAVDTI010000013">
    <property type="protein sequence ID" value="MDR6809788.1"/>
    <property type="molecule type" value="Genomic_DNA"/>
</dbReference>
<evidence type="ECO:0000313" key="1">
    <source>
        <dbReference type="EMBL" id="MDR6809788.1"/>
    </source>
</evidence>
<proteinExistence type="predicted"/>
<comment type="caution">
    <text evidence="1">The sequence shown here is derived from an EMBL/GenBank/DDBJ whole genome shotgun (WGS) entry which is preliminary data.</text>
</comment>
<sequence length="56" mass="6391">MKYLKKTLDVVFKNEISLYKFSNCASTDLSILSLCLGICSREGLCIYDSYRLLGEM</sequence>
<keyword evidence="2" id="KW-1185">Reference proteome</keyword>
<protein>
    <submittedName>
        <fullName evidence="1">Uncharacterized protein</fullName>
    </submittedName>
</protein>
<reference evidence="1 2" key="1">
    <citation type="submission" date="2023-07" db="EMBL/GenBank/DDBJ databases">
        <title>Sorghum-associated microbial communities from plants grown in Nebraska, USA.</title>
        <authorList>
            <person name="Schachtman D."/>
        </authorList>
    </citation>
    <scope>NUCLEOTIDE SEQUENCE [LARGE SCALE GENOMIC DNA]</scope>
    <source>
        <strain evidence="1 2">BE57</strain>
    </source>
</reference>
<name>A0ABU1R8U6_9BACT</name>
<evidence type="ECO:0000313" key="2">
    <source>
        <dbReference type="Proteomes" id="UP001264980"/>
    </source>
</evidence>
<accession>A0ABU1R8U6</accession>